<organism evidence="2 3">
    <name type="scientific">Ladona fulva</name>
    <name type="common">Scarce chaser dragonfly</name>
    <name type="synonym">Libellula fulva</name>
    <dbReference type="NCBI Taxonomy" id="123851"/>
    <lineage>
        <taxon>Eukaryota</taxon>
        <taxon>Metazoa</taxon>
        <taxon>Ecdysozoa</taxon>
        <taxon>Arthropoda</taxon>
        <taxon>Hexapoda</taxon>
        <taxon>Insecta</taxon>
        <taxon>Pterygota</taxon>
        <taxon>Palaeoptera</taxon>
        <taxon>Odonata</taxon>
        <taxon>Epiprocta</taxon>
        <taxon>Anisoptera</taxon>
        <taxon>Libelluloidea</taxon>
        <taxon>Libellulidae</taxon>
        <taxon>Ladona</taxon>
    </lineage>
</organism>
<comment type="caution">
    <text evidence="2">The sequence shown here is derived from an EMBL/GenBank/DDBJ whole genome shotgun (WGS) entry which is preliminary data.</text>
</comment>
<dbReference type="AlphaFoldDB" id="A0A8K0K6L7"/>
<protein>
    <recommendedName>
        <fullName evidence="1">LicD/FKTN/FKRP nucleotidyltransferase domain-containing protein</fullName>
    </recommendedName>
</protein>
<reference evidence="2" key="2">
    <citation type="submission" date="2017-10" db="EMBL/GenBank/DDBJ databases">
        <title>Ladona fulva Genome sequencing and assembly.</title>
        <authorList>
            <person name="Murali S."/>
            <person name="Richards S."/>
            <person name="Bandaranaike D."/>
            <person name="Bellair M."/>
            <person name="Blankenburg K."/>
            <person name="Chao H."/>
            <person name="Dinh H."/>
            <person name="Doddapaneni H."/>
            <person name="Dugan-Rocha S."/>
            <person name="Elkadiri S."/>
            <person name="Gnanaolivu R."/>
            <person name="Hernandez B."/>
            <person name="Skinner E."/>
            <person name="Javaid M."/>
            <person name="Lee S."/>
            <person name="Li M."/>
            <person name="Ming W."/>
            <person name="Munidasa M."/>
            <person name="Muniz J."/>
            <person name="Nguyen L."/>
            <person name="Hughes D."/>
            <person name="Osuji N."/>
            <person name="Pu L.-L."/>
            <person name="Puazo M."/>
            <person name="Qu C."/>
            <person name="Quiroz J."/>
            <person name="Raj R."/>
            <person name="Weissenberger G."/>
            <person name="Xin Y."/>
            <person name="Zou X."/>
            <person name="Han Y."/>
            <person name="Worley K."/>
            <person name="Muzny D."/>
            <person name="Gibbs R."/>
        </authorList>
    </citation>
    <scope>NUCLEOTIDE SEQUENCE</scope>
    <source>
        <strain evidence="2">Sampled in the wild</strain>
    </source>
</reference>
<feature type="domain" description="LicD/FKTN/FKRP nucleotidyltransferase" evidence="1">
    <location>
        <begin position="450"/>
        <end position="503"/>
    </location>
</feature>
<dbReference type="Pfam" id="PF04991">
    <property type="entry name" value="LicD"/>
    <property type="match status" value="1"/>
</dbReference>
<accession>A0A8K0K6L7</accession>
<keyword evidence="3" id="KW-1185">Reference proteome</keyword>
<evidence type="ECO:0000313" key="2">
    <source>
        <dbReference type="EMBL" id="KAG8228195.1"/>
    </source>
</evidence>
<dbReference type="GO" id="GO:0009100">
    <property type="term" value="P:glycoprotein metabolic process"/>
    <property type="evidence" value="ECO:0007669"/>
    <property type="project" value="UniProtKB-ARBA"/>
</dbReference>
<name>A0A8K0K6L7_LADFU</name>
<dbReference type="InterPro" id="IPR007074">
    <property type="entry name" value="LicD/FKTN/FKRP_NTP_transf"/>
</dbReference>
<proteinExistence type="predicted"/>
<evidence type="ECO:0000259" key="1">
    <source>
        <dbReference type="Pfam" id="PF04991"/>
    </source>
</evidence>
<dbReference type="Proteomes" id="UP000792457">
    <property type="component" value="Unassembled WGS sequence"/>
</dbReference>
<dbReference type="InterPro" id="IPR052613">
    <property type="entry name" value="LicD_transferase"/>
</dbReference>
<evidence type="ECO:0000313" key="3">
    <source>
        <dbReference type="Proteomes" id="UP000792457"/>
    </source>
</evidence>
<gene>
    <name evidence="2" type="ORF">J437_LFUL004320</name>
</gene>
<sequence>MKEMRGMCARRAPRNNTFLALGFFTIVSLLLIAAIWAPSREGLGDIIFRLSRIISRLDPRFELTDEESIPPAPGNASKSQFTQVPAVANTSRNHQFIPGVDWQGDGVELVCDEKYMAGRHGYPFFDTGFVANVGCPSEQPLHLVITILFVLEEEFSGKVNEERLRTVLSGVKEYDSSMQILVGIPRVTEKMRELVKSTGIGSLFEYGEKSPGEAWNMLVSHTSTPFVLLARDITHFHPTHTRIRRQVRVLSGAVTVSGGATRNEEGLWSMGCLQSQIRGYTLRFTRGYKISARDCMLCDHLEGPFVTRTSVLLTHPFSKVIPKAASTPSLLKAVTFADWFLRLKQAGFLTLGCPDVMYYVIGGTEAAEGPKNFHAAWLWLATQWELTSIIHPPFPNPLEENIPQRLNFSCKEVGLSCKVKQYAKKGHIAPPCCADQVVSAIDAFDHFTSSHGTGYELEAGSALGAVKINGFIPWDIDGDVTFESKDYFMFVNDKSWFKKHGMALNDFEEPVPMHKDSPKKSPKTKGYFRLDTPDIYLEMWGYHMLSINANATPEASSEPTGPQEGVFWTTLPSANMLPTRIYLRTVGNPNGVWARVIANPGLFARNRYGARFLRHAQSWTNLKFSDSWQSYTKAAGGWWEGTPCSRTYHHACLVHYPTDGNLDFYDDGHV</sequence>
<dbReference type="PANTHER" id="PTHR13627:SF34">
    <property type="entry name" value="RIBITOL-5-PHOSPHATE TRANSFERASE"/>
    <property type="match status" value="1"/>
</dbReference>
<reference evidence="2" key="1">
    <citation type="submission" date="2013-04" db="EMBL/GenBank/DDBJ databases">
        <authorList>
            <person name="Qu J."/>
            <person name="Murali S.C."/>
            <person name="Bandaranaike D."/>
            <person name="Bellair M."/>
            <person name="Blankenburg K."/>
            <person name="Chao H."/>
            <person name="Dinh H."/>
            <person name="Doddapaneni H."/>
            <person name="Downs B."/>
            <person name="Dugan-Rocha S."/>
            <person name="Elkadiri S."/>
            <person name="Gnanaolivu R.D."/>
            <person name="Hernandez B."/>
            <person name="Javaid M."/>
            <person name="Jayaseelan J.C."/>
            <person name="Lee S."/>
            <person name="Li M."/>
            <person name="Ming W."/>
            <person name="Munidasa M."/>
            <person name="Muniz J."/>
            <person name="Nguyen L."/>
            <person name="Ongeri F."/>
            <person name="Osuji N."/>
            <person name="Pu L.-L."/>
            <person name="Puazo M."/>
            <person name="Qu C."/>
            <person name="Quiroz J."/>
            <person name="Raj R."/>
            <person name="Weissenberger G."/>
            <person name="Xin Y."/>
            <person name="Zou X."/>
            <person name="Han Y."/>
            <person name="Richards S."/>
            <person name="Worley K."/>
            <person name="Muzny D."/>
            <person name="Gibbs R."/>
        </authorList>
    </citation>
    <scope>NUCLEOTIDE SEQUENCE</scope>
    <source>
        <strain evidence="2">Sampled in the wild</strain>
    </source>
</reference>
<dbReference type="OrthoDB" id="444255at2759"/>
<dbReference type="PANTHER" id="PTHR13627">
    <property type="entry name" value="FUKUTIN RELATED PROTEIN"/>
    <property type="match status" value="1"/>
</dbReference>
<dbReference type="EMBL" id="KZ308363">
    <property type="protein sequence ID" value="KAG8228195.1"/>
    <property type="molecule type" value="Genomic_DNA"/>
</dbReference>